<dbReference type="STRING" id="342668.A0A2P2SXE5"/>
<name>A0A2P2SXE5_9PEZI</name>
<accession>A0A2P2SXE5</accession>
<protein>
    <recommendedName>
        <fullName evidence="1">ATP phosphoribosyltransferase</fullName>
    </recommendedName>
</protein>
<reference evidence="2 3" key="1">
    <citation type="submission" date="2016-03" db="EMBL/GenBank/DDBJ databases">
        <title>Comparative genomics of Pseudogymnoascus destructans, the fungus causing white-nose syndrome of bats.</title>
        <authorList>
            <person name="Palmer J.M."/>
            <person name="Drees K.P."/>
            <person name="Foster J.T."/>
            <person name="Lindner D.L."/>
        </authorList>
    </citation>
    <scope>NUCLEOTIDE SEQUENCE [LARGE SCALE GENOMIC DNA]</scope>
    <source>
        <strain evidence="2 3">UAMH 10579</strain>
    </source>
</reference>
<dbReference type="GeneID" id="28833770"/>
<dbReference type="RefSeq" id="XP_018135207.1">
    <property type="nucleotide sequence ID" value="XM_018269916.2"/>
</dbReference>
<dbReference type="Gene3D" id="3.30.70.120">
    <property type="match status" value="1"/>
</dbReference>
<proteinExistence type="predicted"/>
<evidence type="ECO:0000313" key="3">
    <source>
        <dbReference type="Proteomes" id="UP000091956"/>
    </source>
</evidence>
<sequence>MTSTTESTIYKLIFSVPVSHFAAVKAAVHTSGAGNFPGYTGVSFQTQGMSVFLPSGATEPNEMAETKVEVFCSGRVQAVAAVGAMKKSHPYKAVSYAVFKAENI</sequence>
<dbReference type="PANTHER" id="PTHR41774:SF1">
    <property type="entry name" value="NGG1P INTERACTING FACTOR NIF3"/>
    <property type="match status" value="1"/>
</dbReference>
<dbReference type="SUPFAM" id="SSF102705">
    <property type="entry name" value="NIF3 (NGG1p interacting factor 3)-like"/>
    <property type="match status" value="1"/>
</dbReference>
<dbReference type="AlphaFoldDB" id="A0A2P2SXE5"/>
<dbReference type="PANTHER" id="PTHR41774">
    <property type="match status" value="1"/>
</dbReference>
<dbReference type="InterPro" id="IPR036069">
    <property type="entry name" value="DUF34/NIF3_sf"/>
</dbReference>
<dbReference type="EMBL" id="KV460206">
    <property type="protein sequence ID" value="OBU01475.1"/>
    <property type="molecule type" value="Genomic_DNA"/>
</dbReference>
<evidence type="ECO:0000256" key="1">
    <source>
        <dbReference type="ARBA" id="ARBA00020998"/>
    </source>
</evidence>
<evidence type="ECO:0000313" key="2">
    <source>
        <dbReference type="EMBL" id="OBU01475.1"/>
    </source>
</evidence>
<dbReference type="Proteomes" id="UP000091956">
    <property type="component" value="Unassembled WGS sequence"/>
</dbReference>
<organism evidence="2 3">
    <name type="scientific">Pseudogymnoascus verrucosus</name>
    <dbReference type="NCBI Taxonomy" id="342668"/>
    <lineage>
        <taxon>Eukaryota</taxon>
        <taxon>Fungi</taxon>
        <taxon>Dikarya</taxon>
        <taxon>Ascomycota</taxon>
        <taxon>Pezizomycotina</taxon>
        <taxon>Leotiomycetes</taxon>
        <taxon>Thelebolales</taxon>
        <taxon>Thelebolaceae</taxon>
        <taxon>Pseudogymnoascus</taxon>
    </lineage>
</organism>
<dbReference type="OrthoDB" id="15981at2759"/>
<dbReference type="InterPro" id="IPR015867">
    <property type="entry name" value="N-reg_PII/ATP_PRibTrfase_C"/>
</dbReference>
<keyword evidence="3" id="KW-1185">Reference proteome</keyword>
<gene>
    <name evidence="2" type="ORF">VE01_00384</name>
</gene>
<reference evidence="3" key="2">
    <citation type="journal article" date="2018" name="Nat. Commun.">
        <title>Extreme sensitivity to ultraviolet light in the fungal pathogen causing white-nose syndrome of bats.</title>
        <authorList>
            <person name="Palmer J.M."/>
            <person name="Drees K.P."/>
            <person name="Foster J.T."/>
            <person name="Lindner D.L."/>
        </authorList>
    </citation>
    <scope>NUCLEOTIDE SEQUENCE [LARGE SCALE GENOMIC DNA]</scope>
    <source>
        <strain evidence="3">UAMH 10579</strain>
    </source>
</reference>